<dbReference type="CDD" id="cd04590">
    <property type="entry name" value="CBS_pair_CorC_HlyC_assoc"/>
    <property type="match status" value="1"/>
</dbReference>
<dbReference type="SMART" id="SM01091">
    <property type="entry name" value="CorC_HlyC"/>
    <property type="match status" value="1"/>
</dbReference>
<reference evidence="16" key="1">
    <citation type="submission" date="2018-09" db="EMBL/GenBank/DDBJ databases">
        <title>Chryseolinea sp. KIS68-18 isolated from soil.</title>
        <authorList>
            <person name="Weon H.-Y."/>
            <person name="Kwon S.-W."/>
            <person name="Lee S.A."/>
        </authorList>
    </citation>
    <scope>NUCLEOTIDE SEQUENCE [LARGE SCALE GENOMIC DNA]</scope>
    <source>
        <strain evidence="16">KIS68-18</strain>
    </source>
</reference>
<dbReference type="Gene3D" id="3.10.580.10">
    <property type="entry name" value="CBS-domain"/>
    <property type="match status" value="1"/>
</dbReference>
<keyword evidence="7 9" id="KW-0129">CBS domain</keyword>
<dbReference type="SUPFAM" id="SSF54631">
    <property type="entry name" value="CBS-domain pair"/>
    <property type="match status" value="1"/>
</dbReference>
<evidence type="ECO:0000256" key="4">
    <source>
        <dbReference type="ARBA" id="ARBA00022692"/>
    </source>
</evidence>
<evidence type="ECO:0000256" key="11">
    <source>
        <dbReference type="SAM" id="MobiDB-lite"/>
    </source>
</evidence>
<dbReference type="NCBIfam" id="TIGR03520">
    <property type="entry name" value="GldE"/>
    <property type="match status" value="1"/>
</dbReference>
<dbReference type="InterPro" id="IPR005170">
    <property type="entry name" value="Transptr-assoc_dom"/>
</dbReference>
<evidence type="ECO:0000313" key="15">
    <source>
        <dbReference type="EMBL" id="AYB30570.1"/>
    </source>
</evidence>
<feature type="transmembrane region" description="Helical" evidence="12">
    <location>
        <begin position="121"/>
        <end position="143"/>
    </location>
</feature>
<dbReference type="PANTHER" id="PTHR22777:SF32">
    <property type="entry name" value="UPF0053 INNER MEMBRANE PROTEIN YFJD"/>
    <property type="match status" value="1"/>
</dbReference>
<evidence type="ECO:0000256" key="7">
    <source>
        <dbReference type="ARBA" id="ARBA00023122"/>
    </source>
</evidence>
<dbReference type="PROSITE" id="PS51371">
    <property type="entry name" value="CBS"/>
    <property type="match status" value="1"/>
</dbReference>
<dbReference type="KEGG" id="chk:D4L85_08255"/>
<proteinExistence type="inferred from homology"/>
<dbReference type="InterPro" id="IPR044751">
    <property type="entry name" value="Ion_transp-like_CBS"/>
</dbReference>
<dbReference type="FunFam" id="3.10.580.10:FF:000002">
    <property type="entry name" value="Magnesium/cobalt efflux protein CorC"/>
    <property type="match status" value="1"/>
</dbReference>
<organism evidence="15 16">
    <name type="scientific">Chryseolinea soli</name>
    <dbReference type="NCBI Taxonomy" id="2321403"/>
    <lineage>
        <taxon>Bacteria</taxon>
        <taxon>Pseudomonadati</taxon>
        <taxon>Bacteroidota</taxon>
        <taxon>Cytophagia</taxon>
        <taxon>Cytophagales</taxon>
        <taxon>Fulvivirgaceae</taxon>
        <taxon>Chryseolinea</taxon>
    </lineage>
</organism>
<evidence type="ECO:0000256" key="12">
    <source>
        <dbReference type="SAM" id="Phobius"/>
    </source>
</evidence>
<protein>
    <submittedName>
        <fullName evidence="15">Gliding motility-associated protein GldE</fullName>
    </submittedName>
</protein>
<dbReference type="InterPro" id="IPR036318">
    <property type="entry name" value="FAD-bd_PCMH-like_sf"/>
</dbReference>
<dbReference type="Proteomes" id="UP000266183">
    <property type="component" value="Chromosome"/>
</dbReference>
<keyword evidence="16" id="KW-1185">Reference proteome</keyword>
<dbReference type="Pfam" id="PF03471">
    <property type="entry name" value="CorC_HlyC"/>
    <property type="match status" value="1"/>
</dbReference>
<evidence type="ECO:0000313" key="16">
    <source>
        <dbReference type="Proteomes" id="UP000266183"/>
    </source>
</evidence>
<evidence type="ECO:0000256" key="6">
    <source>
        <dbReference type="ARBA" id="ARBA00022989"/>
    </source>
</evidence>
<accession>A0A385SMA4</accession>
<dbReference type="PANTHER" id="PTHR22777">
    <property type="entry name" value="HEMOLYSIN-RELATED"/>
    <property type="match status" value="1"/>
</dbReference>
<dbReference type="AlphaFoldDB" id="A0A385SMA4"/>
<evidence type="ECO:0000259" key="14">
    <source>
        <dbReference type="PROSITE" id="PS51846"/>
    </source>
</evidence>
<keyword evidence="4 10" id="KW-0812">Transmembrane</keyword>
<dbReference type="InterPro" id="IPR016169">
    <property type="entry name" value="FAD-bd_PCMH_sub2"/>
</dbReference>
<feature type="region of interest" description="Disordered" evidence="11">
    <location>
        <begin position="8"/>
        <end position="38"/>
    </location>
</feature>
<gene>
    <name evidence="15" type="primary">gldE</name>
    <name evidence="15" type="ORF">D4L85_08255</name>
</gene>
<feature type="domain" description="CNNM transmembrane" evidence="14">
    <location>
        <begin position="62"/>
        <end position="250"/>
    </location>
</feature>
<feature type="transmembrane region" description="Helical" evidence="12">
    <location>
        <begin position="68"/>
        <end position="93"/>
    </location>
</feature>
<evidence type="ECO:0000256" key="9">
    <source>
        <dbReference type="PROSITE-ProRule" id="PRU00703"/>
    </source>
</evidence>
<sequence>MAAAQAAATLRATREQKATLPTASAPAHRPTTVPTTCRSDVSPTLTLVDEPPSYTPILLDIFSGLHAVSLSFLVLLLILSAVISACEAAFFTLTPSDLEAFRQSADKRDRDVATLLSKPRVLLVTILILDGLVNVCLITFLALQWWILNDAYNPTVWHVTLTLVPAAAFLAFFGEIFPKMLAAPRNKAIARRAAPTWKFFAALCKPVSRPMRRMTVFVERLFEPRTQTPAQELNEAIELASADDATSEGEKEILRGIVNFGTLTAKEIMCARREISAIDIASNFHVLMEHVEKSGFSRIPVYRNALDTVEGILYIKDLLPFLELDADFNWQSLLRPVFSVPETKKIDALLKDFQEKRVHIAMVVDENKVTSGLITMEDIIEEIIGDINDEFDEVAIPFQRIGRRSFIFEGKVLLTDFCKTLAIAPGIFSAVAGETGTLSGLILSLQGELPPVGAQITFEHLTFVVESIDHNRIKRVRVQVHEQA</sequence>
<keyword evidence="6 10" id="KW-1133">Transmembrane helix</keyword>
<feature type="domain" description="CBS" evidence="13">
    <location>
        <begin position="333"/>
        <end position="390"/>
    </location>
</feature>
<comment type="similarity">
    <text evidence="2">Belongs to the UPF0053 family.</text>
</comment>
<dbReference type="Pfam" id="PF00571">
    <property type="entry name" value="CBS"/>
    <property type="match status" value="1"/>
</dbReference>
<dbReference type="GO" id="GO:0005886">
    <property type="term" value="C:plasma membrane"/>
    <property type="evidence" value="ECO:0007669"/>
    <property type="project" value="UniProtKB-SubCell"/>
</dbReference>
<evidence type="ECO:0000256" key="10">
    <source>
        <dbReference type="PROSITE-ProRule" id="PRU01193"/>
    </source>
</evidence>
<keyword evidence="8 10" id="KW-0472">Membrane</keyword>
<evidence type="ECO:0000256" key="3">
    <source>
        <dbReference type="ARBA" id="ARBA00022475"/>
    </source>
</evidence>
<evidence type="ECO:0000256" key="1">
    <source>
        <dbReference type="ARBA" id="ARBA00004651"/>
    </source>
</evidence>
<name>A0A385SMA4_9BACT</name>
<dbReference type="GO" id="GO:0050660">
    <property type="term" value="F:flavin adenine dinucleotide binding"/>
    <property type="evidence" value="ECO:0007669"/>
    <property type="project" value="InterPro"/>
</dbReference>
<dbReference type="InterPro" id="IPR019862">
    <property type="entry name" value="Motility-assoc_prot_GldE"/>
</dbReference>
<evidence type="ECO:0000259" key="13">
    <source>
        <dbReference type="PROSITE" id="PS51371"/>
    </source>
</evidence>
<dbReference type="EMBL" id="CP032382">
    <property type="protein sequence ID" value="AYB30570.1"/>
    <property type="molecule type" value="Genomic_DNA"/>
</dbReference>
<keyword evidence="3" id="KW-1003">Cell membrane</keyword>
<evidence type="ECO:0000256" key="8">
    <source>
        <dbReference type="ARBA" id="ARBA00023136"/>
    </source>
</evidence>
<dbReference type="InterPro" id="IPR046342">
    <property type="entry name" value="CBS_dom_sf"/>
</dbReference>
<dbReference type="Pfam" id="PF01595">
    <property type="entry name" value="CNNM"/>
    <property type="match status" value="1"/>
</dbReference>
<dbReference type="InterPro" id="IPR002550">
    <property type="entry name" value="CNNM"/>
</dbReference>
<dbReference type="InterPro" id="IPR000644">
    <property type="entry name" value="CBS_dom"/>
</dbReference>
<dbReference type="PROSITE" id="PS51846">
    <property type="entry name" value="CNNM"/>
    <property type="match status" value="1"/>
</dbReference>
<evidence type="ECO:0000256" key="2">
    <source>
        <dbReference type="ARBA" id="ARBA00006337"/>
    </source>
</evidence>
<evidence type="ECO:0000256" key="5">
    <source>
        <dbReference type="ARBA" id="ARBA00022737"/>
    </source>
</evidence>
<dbReference type="SUPFAM" id="SSF56176">
    <property type="entry name" value="FAD-binding/transporter-associated domain-like"/>
    <property type="match status" value="1"/>
</dbReference>
<feature type="transmembrane region" description="Helical" evidence="12">
    <location>
        <begin position="155"/>
        <end position="177"/>
    </location>
</feature>
<dbReference type="Gene3D" id="3.30.465.10">
    <property type="match status" value="1"/>
</dbReference>
<keyword evidence="5" id="KW-0677">Repeat</keyword>
<comment type="subcellular location">
    <subcellularLocation>
        <location evidence="1">Cell membrane</location>
        <topology evidence="1">Multi-pass membrane protein</topology>
    </subcellularLocation>
</comment>